<proteinExistence type="inferred from homology"/>
<dbReference type="Pfam" id="PF10357">
    <property type="entry name" value="WH_KIN17"/>
    <property type="match status" value="1"/>
</dbReference>
<dbReference type="Gene3D" id="1.10.10.2030">
    <property type="entry name" value="DNA/RNA-binding protein Kin17, conserved domain"/>
    <property type="match status" value="1"/>
</dbReference>
<evidence type="ECO:0000313" key="7">
    <source>
        <dbReference type="EMBL" id="EMF11736.1"/>
    </source>
</evidence>
<dbReference type="EMBL" id="KB456265">
    <property type="protein sequence ID" value="EMF11736.1"/>
    <property type="molecule type" value="Genomic_DNA"/>
</dbReference>
<dbReference type="InterPro" id="IPR013087">
    <property type="entry name" value="Znf_C2H2_type"/>
</dbReference>
<dbReference type="PROSITE" id="PS00028">
    <property type="entry name" value="ZINC_FINGER_C2H2_1"/>
    <property type="match status" value="1"/>
</dbReference>
<dbReference type="OMA" id="HMNNFYQ"/>
<comment type="similarity">
    <text evidence="1">Belongs to the KIN17 family.</text>
</comment>
<dbReference type="GeneID" id="27906906"/>
<name>N1QKL1_SPHMS</name>
<keyword evidence="4" id="KW-0862">Zinc</keyword>
<feature type="compositionally biased region" description="Basic and acidic residues" evidence="5">
    <location>
        <begin position="321"/>
        <end position="356"/>
    </location>
</feature>
<organism evidence="7 8">
    <name type="scientific">Sphaerulina musiva (strain SO2202)</name>
    <name type="common">Poplar stem canker fungus</name>
    <name type="synonym">Septoria musiva</name>
    <dbReference type="NCBI Taxonomy" id="692275"/>
    <lineage>
        <taxon>Eukaryota</taxon>
        <taxon>Fungi</taxon>
        <taxon>Dikarya</taxon>
        <taxon>Ascomycota</taxon>
        <taxon>Pezizomycotina</taxon>
        <taxon>Dothideomycetes</taxon>
        <taxon>Dothideomycetidae</taxon>
        <taxon>Mycosphaerellales</taxon>
        <taxon>Mycosphaerellaceae</taxon>
        <taxon>Sphaerulina</taxon>
    </lineage>
</organism>
<keyword evidence="8" id="KW-1185">Reference proteome</keyword>
<evidence type="ECO:0000313" key="8">
    <source>
        <dbReference type="Proteomes" id="UP000016931"/>
    </source>
</evidence>
<feature type="compositionally biased region" description="Pro residues" evidence="5">
    <location>
        <begin position="285"/>
        <end position="294"/>
    </location>
</feature>
<feature type="domain" description="C2H2-type" evidence="6">
    <location>
        <begin position="28"/>
        <end position="50"/>
    </location>
</feature>
<evidence type="ECO:0000256" key="3">
    <source>
        <dbReference type="ARBA" id="ARBA00022771"/>
    </source>
</evidence>
<accession>N1QKL1</accession>
<dbReference type="InterPro" id="IPR056767">
    <property type="entry name" value="C2H2-Znf_KIN17"/>
</dbReference>
<dbReference type="eggNOG" id="KOG2837">
    <property type="taxonomic scope" value="Eukaryota"/>
</dbReference>
<dbReference type="PANTHER" id="PTHR12805">
    <property type="entry name" value="KIN17 KIN, ANTIGENIC DETERMINANT OF RECA PROTEIN HOMOLOG"/>
    <property type="match status" value="1"/>
</dbReference>
<feature type="compositionally biased region" description="Low complexity" evidence="5">
    <location>
        <begin position="295"/>
        <end position="304"/>
    </location>
</feature>
<dbReference type="GO" id="GO:0005634">
    <property type="term" value="C:nucleus"/>
    <property type="evidence" value="ECO:0007669"/>
    <property type="project" value="TreeGrafter"/>
</dbReference>
<dbReference type="Proteomes" id="UP000016931">
    <property type="component" value="Unassembled WGS sequence"/>
</dbReference>
<dbReference type="RefSeq" id="XP_016759857.1">
    <property type="nucleotide sequence ID" value="XM_016909769.1"/>
</dbReference>
<feature type="region of interest" description="Disordered" evidence="5">
    <location>
        <begin position="181"/>
        <end position="213"/>
    </location>
</feature>
<sequence length="364" mass="41441">MGRAEPGSTKAIANKSKMVGLQRLRWWCEPCQKQCRDENGFKQHTLSESHNRNMQIVGEDARGYINEKSRQFQRDFIQLLRTGHGEKKISLNQFYNEYIKDKEHVHMNSTKWPSLTEFAKYLGKEGICRVEEGERGLEVAWIDDSAEAIRRKEDIRKKDRLAKGDENIESRLLEQQIRRAREEAERKDAERKRKAEEERAERGGDLAAAGGEEENKVLEPVKVSLSLKGAKGLEKKKDVSGIDQQPLEGVPVAIETFSTADMKMQGEDKQDNNEDGQAETDVKPEAPPSPPPPAAAAKVSLSLASKKKNINPLAKKNPFAKKTDVVRAEPEKKMSNAERIMKEELERKRLAEERGHSSKRQRFN</sequence>
<dbReference type="OrthoDB" id="10266249at2759"/>
<dbReference type="GO" id="GO:0006974">
    <property type="term" value="P:DNA damage response"/>
    <property type="evidence" value="ECO:0007669"/>
    <property type="project" value="TreeGrafter"/>
</dbReference>
<dbReference type="InterPro" id="IPR036236">
    <property type="entry name" value="Znf_C2H2_sf"/>
</dbReference>
<evidence type="ECO:0000259" key="6">
    <source>
        <dbReference type="PROSITE" id="PS00028"/>
    </source>
</evidence>
<keyword evidence="3" id="KW-0863">Zinc-finger</keyword>
<dbReference type="Pfam" id="PF25095">
    <property type="entry name" value="C2H2-zf_KIN17"/>
    <property type="match status" value="1"/>
</dbReference>
<dbReference type="HOGENOM" id="CLU_030065_0_1_1"/>
<dbReference type="STRING" id="692275.N1QKL1"/>
<dbReference type="FunFam" id="1.10.10.2030:FF:000001">
    <property type="entry name" value="DNA/RNA-binding protein KIN17, putative"/>
    <property type="match status" value="1"/>
</dbReference>
<evidence type="ECO:0000256" key="5">
    <source>
        <dbReference type="SAM" id="MobiDB-lite"/>
    </source>
</evidence>
<reference evidence="7 8" key="1">
    <citation type="journal article" date="2012" name="PLoS Pathog.">
        <title>Diverse lifestyles and strategies of plant pathogenesis encoded in the genomes of eighteen Dothideomycetes fungi.</title>
        <authorList>
            <person name="Ohm R.A."/>
            <person name="Feau N."/>
            <person name="Henrissat B."/>
            <person name="Schoch C.L."/>
            <person name="Horwitz B.A."/>
            <person name="Barry K.W."/>
            <person name="Condon B.J."/>
            <person name="Copeland A.C."/>
            <person name="Dhillon B."/>
            <person name="Glaser F."/>
            <person name="Hesse C.N."/>
            <person name="Kosti I."/>
            <person name="LaButti K."/>
            <person name="Lindquist E.A."/>
            <person name="Lucas S."/>
            <person name="Salamov A.A."/>
            <person name="Bradshaw R.E."/>
            <person name="Ciuffetti L."/>
            <person name="Hamelin R.C."/>
            <person name="Kema G.H.J."/>
            <person name="Lawrence C."/>
            <person name="Scott J.A."/>
            <person name="Spatafora J.W."/>
            <person name="Turgeon B.G."/>
            <person name="de Wit P.J.G.M."/>
            <person name="Zhong S."/>
            <person name="Goodwin S.B."/>
            <person name="Grigoriev I.V."/>
        </authorList>
    </citation>
    <scope>NUCLEOTIDE SEQUENCE [LARGE SCALE GENOMIC DNA]</scope>
    <source>
        <strain evidence="7 8">SO2202</strain>
    </source>
</reference>
<feature type="region of interest" description="Disordered" evidence="5">
    <location>
        <begin position="258"/>
        <end position="364"/>
    </location>
</feature>
<dbReference type="AlphaFoldDB" id="N1QKL1"/>
<dbReference type="GO" id="GO:0003690">
    <property type="term" value="F:double-stranded DNA binding"/>
    <property type="evidence" value="ECO:0007669"/>
    <property type="project" value="TreeGrafter"/>
</dbReference>
<dbReference type="InterPro" id="IPR019447">
    <property type="entry name" value="DNA/RNA-bd_Kin17_WH-like_dom"/>
</dbReference>
<dbReference type="SMART" id="SM01253">
    <property type="entry name" value="Kin17_mid"/>
    <property type="match status" value="1"/>
</dbReference>
<keyword evidence="2" id="KW-0479">Metal-binding</keyword>
<feature type="compositionally biased region" description="Basic and acidic residues" evidence="5">
    <location>
        <begin position="181"/>
        <end position="204"/>
    </location>
</feature>
<dbReference type="GO" id="GO:0006260">
    <property type="term" value="P:DNA replication"/>
    <property type="evidence" value="ECO:0007669"/>
    <property type="project" value="TreeGrafter"/>
</dbReference>
<evidence type="ECO:0000256" key="4">
    <source>
        <dbReference type="ARBA" id="ARBA00022833"/>
    </source>
</evidence>
<dbReference type="InterPro" id="IPR038254">
    <property type="entry name" value="KIN17_WH-like_sf"/>
</dbReference>
<evidence type="ECO:0000256" key="1">
    <source>
        <dbReference type="ARBA" id="ARBA00008517"/>
    </source>
</evidence>
<evidence type="ECO:0000256" key="2">
    <source>
        <dbReference type="ARBA" id="ARBA00022723"/>
    </source>
</evidence>
<dbReference type="GO" id="GO:0008270">
    <property type="term" value="F:zinc ion binding"/>
    <property type="evidence" value="ECO:0007669"/>
    <property type="project" value="UniProtKB-KW"/>
</dbReference>
<gene>
    <name evidence="7" type="ORF">SEPMUDRAFT_66960</name>
</gene>
<dbReference type="InterPro" id="IPR037321">
    <property type="entry name" value="KIN17-like"/>
</dbReference>
<protein>
    <recommendedName>
        <fullName evidence="6">C2H2-type domain-containing protein</fullName>
    </recommendedName>
</protein>
<dbReference type="SUPFAM" id="SSF57667">
    <property type="entry name" value="beta-beta-alpha zinc fingers"/>
    <property type="match status" value="1"/>
</dbReference>
<dbReference type="PANTHER" id="PTHR12805:SF0">
    <property type="entry name" value="DNA_RNA-BINDING PROTEIN KIN17"/>
    <property type="match status" value="1"/>
</dbReference>